<dbReference type="PANTHER" id="PTHR30576:SF10">
    <property type="entry name" value="SLL5057 PROTEIN"/>
    <property type="match status" value="1"/>
</dbReference>
<feature type="domain" description="Bacterial sugar transferase" evidence="2">
    <location>
        <begin position="8"/>
        <end position="187"/>
    </location>
</feature>
<name>A0A917BVG7_9BACL</name>
<organism evidence="3 4">
    <name type="scientific">Paenibacillus albidus</name>
    <dbReference type="NCBI Taxonomy" id="2041023"/>
    <lineage>
        <taxon>Bacteria</taxon>
        <taxon>Bacillati</taxon>
        <taxon>Bacillota</taxon>
        <taxon>Bacilli</taxon>
        <taxon>Bacillales</taxon>
        <taxon>Paenibacillaceae</taxon>
        <taxon>Paenibacillus</taxon>
    </lineage>
</organism>
<comment type="caution">
    <text evidence="3">The sequence shown here is derived from an EMBL/GenBank/DDBJ whole genome shotgun (WGS) entry which is preliminary data.</text>
</comment>
<keyword evidence="4" id="KW-1185">Reference proteome</keyword>
<dbReference type="GO" id="GO:0016780">
    <property type="term" value="F:phosphotransferase activity, for other substituted phosphate groups"/>
    <property type="evidence" value="ECO:0007669"/>
    <property type="project" value="TreeGrafter"/>
</dbReference>
<dbReference type="PANTHER" id="PTHR30576">
    <property type="entry name" value="COLANIC BIOSYNTHESIS UDP-GLUCOSE LIPID CARRIER TRANSFERASE"/>
    <property type="match status" value="1"/>
</dbReference>
<evidence type="ECO:0000259" key="2">
    <source>
        <dbReference type="Pfam" id="PF02397"/>
    </source>
</evidence>
<reference evidence="3" key="2">
    <citation type="submission" date="2020-09" db="EMBL/GenBank/DDBJ databases">
        <authorList>
            <person name="Sun Q."/>
            <person name="Zhou Y."/>
        </authorList>
    </citation>
    <scope>NUCLEOTIDE SEQUENCE</scope>
    <source>
        <strain evidence="3">CGMCC 1.16134</strain>
    </source>
</reference>
<sequence>MRPYMVFKQMIDFMLALIGLLLLWPFFLVIAITIKLTSKGPVLFKQKRLGKYKTEFYILKFRTMRTDTPSDMPTHLLQDPDSFITKVGKFLRKTSLDELPQIINILKGDMSVVGPRPALWNQYDLIAERDKYGANDIKPGLTGWAQINGRDEIPNEDKARFDGEYTGRLSFWFDLKVFCMTILSVLKSDGVREGAVEPEASPTTKGVSL</sequence>
<evidence type="ECO:0000313" key="3">
    <source>
        <dbReference type="EMBL" id="GGF58954.1"/>
    </source>
</evidence>
<dbReference type="AlphaFoldDB" id="A0A917BVG7"/>
<reference evidence="3" key="1">
    <citation type="journal article" date="2014" name="Int. J. Syst. Evol. Microbiol.">
        <title>Complete genome sequence of Corynebacterium casei LMG S-19264T (=DSM 44701T), isolated from a smear-ripened cheese.</title>
        <authorList>
            <consortium name="US DOE Joint Genome Institute (JGI-PGF)"/>
            <person name="Walter F."/>
            <person name="Albersmeier A."/>
            <person name="Kalinowski J."/>
            <person name="Ruckert C."/>
        </authorList>
    </citation>
    <scope>NUCLEOTIDE SEQUENCE</scope>
    <source>
        <strain evidence="3">CGMCC 1.16134</strain>
    </source>
</reference>
<comment type="similarity">
    <text evidence="1">Belongs to the bacterial sugar transferase family.</text>
</comment>
<dbReference type="EMBL" id="BMKR01000001">
    <property type="protein sequence ID" value="GGF58954.1"/>
    <property type="molecule type" value="Genomic_DNA"/>
</dbReference>
<dbReference type="Proteomes" id="UP000637643">
    <property type="component" value="Unassembled WGS sequence"/>
</dbReference>
<accession>A0A917BVG7</accession>
<gene>
    <name evidence="3" type="ORF">GCM10010912_00160</name>
</gene>
<protein>
    <submittedName>
        <fullName evidence="3">UDP-phosphate galactose phosphotransferase</fullName>
    </submittedName>
</protein>
<dbReference type="Pfam" id="PF02397">
    <property type="entry name" value="Bac_transf"/>
    <property type="match status" value="1"/>
</dbReference>
<dbReference type="InterPro" id="IPR003362">
    <property type="entry name" value="Bact_transf"/>
</dbReference>
<evidence type="ECO:0000313" key="4">
    <source>
        <dbReference type="Proteomes" id="UP000637643"/>
    </source>
</evidence>
<proteinExistence type="inferred from homology"/>
<evidence type="ECO:0000256" key="1">
    <source>
        <dbReference type="ARBA" id="ARBA00006464"/>
    </source>
</evidence>